<dbReference type="EMBL" id="UOFC01000209">
    <property type="protein sequence ID" value="VAW48499.1"/>
    <property type="molecule type" value="Genomic_DNA"/>
</dbReference>
<sequence>PPFYSSPPIFEDKREATINLLFEWPPTFSPETPSPAPYDETDSVPFFVATSERGQAPSVVLLLLHIGVIEGIRHPFCVRLLSLYLNIQFYIGLSVTLLLAQQSNQKRAPR</sequence>
<name>A0A3B0WGG9_9ZZZZ</name>
<accession>A0A3B0WGG9</accession>
<evidence type="ECO:0000313" key="1">
    <source>
        <dbReference type="EMBL" id="VAW48499.1"/>
    </source>
</evidence>
<reference evidence="1" key="1">
    <citation type="submission" date="2018-06" db="EMBL/GenBank/DDBJ databases">
        <authorList>
            <person name="Zhirakovskaya E."/>
        </authorList>
    </citation>
    <scope>NUCLEOTIDE SEQUENCE</scope>
</reference>
<dbReference type="AlphaFoldDB" id="A0A3B0WGG9"/>
<feature type="non-terminal residue" evidence="1">
    <location>
        <position position="1"/>
    </location>
</feature>
<proteinExistence type="predicted"/>
<protein>
    <submittedName>
        <fullName evidence="1">Uncharacterized protein</fullName>
    </submittedName>
</protein>
<organism evidence="1">
    <name type="scientific">hydrothermal vent metagenome</name>
    <dbReference type="NCBI Taxonomy" id="652676"/>
    <lineage>
        <taxon>unclassified sequences</taxon>
        <taxon>metagenomes</taxon>
        <taxon>ecological metagenomes</taxon>
    </lineage>
</organism>
<gene>
    <name evidence="1" type="ORF">MNBD_GAMMA03-122</name>
</gene>